<organism evidence="4 5">
    <name type="scientific">Rhypophila decipiens</name>
    <dbReference type="NCBI Taxonomy" id="261697"/>
    <lineage>
        <taxon>Eukaryota</taxon>
        <taxon>Fungi</taxon>
        <taxon>Dikarya</taxon>
        <taxon>Ascomycota</taxon>
        <taxon>Pezizomycotina</taxon>
        <taxon>Sordariomycetes</taxon>
        <taxon>Sordariomycetidae</taxon>
        <taxon>Sordariales</taxon>
        <taxon>Naviculisporaceae</taxon>
        <taxon>Rhypophila</taxon>
    </lineage>
</organism>
<dbReference type="GO" id="GO:0016491">
    <property type="term" value="F:oxidoreductase activity"/>
    <property type="evidence" value="ECO:0007669"/>
    <property type="project" value="UniProtKB-KW"/>
</dbReference>
<dbReference type="InterPro" id="IPR036291">
    <property type="entry name" value="NAD(P)-bd_dom_sf"/>
</dbReference>
<gene>
    <name evidence="4" type="ORF">QBC37DRAFT_412258</name>
</gene>
<evidence type="ECO:0000256" key="2">
    <source>
        <dbReference type="ARBA" id="ARBA00023002"/>
    </source>
</evidence>
<dbReference type="EMBL" id="MU858053">
    <property type="protein sequence ID" value="KAK4218327.1"/>
    <property type="molecule type" value="Genomic_DNA"/>
</dbReference>
<dbReference type="PRINTS" id="PR00080">
    <property type="entry name" value="SDRFAMILY"/>
</dbReference>
<evidence type="ECO:0000313" key="5">
    <source>
        <dbReference type="Proteomes" id="UP001301769"/>
    </source>
</evidence>
<sequence>MAPRRFTAETTATELVADLAANIKGKVILTTGPSPKSLGEAFVKSIAKASPALLILAGRDTAKLEQTAQAIHSENPDVQTRLLQLKLDSLTAVRKAAEVVLNEWTDVPLIDVVVNNAGIMATPFRLTEDGYESQFATNHLGHFLFTNLIMPKILASKSPRVVNIASDAHRFSPIRWGDIHFNRPDKDGEESKPKYYNKWRAYGQSKTANMLYTLSLAEKLGGKGLQAYSVHPGVISTNLDSSIADWEEDMVALTEVDRWGLGNLTAWDELKFRSHDQGVATHVFAAFEASLGEKNGAYLLDAHVADPATEEYVPWARDSVSAENLWKLSEELVGQKFEF</sequence>
<dbReference type="SUPFAM" id="SSF51735">
    <property type="entry name" value="NAD(P)-binding Rossmann-fold domains"/>
    <property type="match status" value="1"/>
</dbReference>
<dbReference type="Gene3D" id="3.40.50.720">
    <property type="entry name" value="NAD(P)-binding Rossmann-like Domain"/>
    <property type="match status" value="1"/>
</dbReference>
<evidence type="ECO:0000256" key="3">
    <source>
        <dbReference type="RuleBase" id="RU000363"/>
    </source>
</evidence>
<accession>A0AAN6YKG3</accession>
<dbReference type="PANTHER" id="PTHR24320">
    <property type="entry name" value="RETINOL DEHYDROGENASE"/>
    <property type="match status" value="1"/>
</dbReference>
<keyword evidence="2" id="KW-0560">Oxidoreductase</keyword>
<dbReference type="PANTHER" id="PTHR24320:SF283">
    <property type="entry name" value="RETINOL DEHYDROGENASE 11"/>
    <property type="match status" value="1"/>
</dbReference>
<dbReference type="Proteomes" id="UP001301769">
    <property type="component" value="Unassembled WGS sequence"/>
</dbReference>
<evidence type="ECO:0000256" key="1">
    <source>
        <dbReference type="ARBA" id="ARBA00006484"/>
    </source>
</evidence>
<dbReference type="AlphaFoldDB" id="A0AAN6YKG3"/>
<comment type="caution">
    <text evidence="4">The sequence shown here is derived from an EMBL/GenBank/DDBJ whole genome shotgun (WGS) entry which is preliminary data.</text>
</comment>
<dbReference type="PRINTS" id="PR00081">
    <property type="entry name" value="GDHRDH"/>
</dbReference>
<comment type="similarity">
    <text evidence="1 3">Belongs to the short-chain dehydrogenases/reductases (SDR) family.</text>
</comment>
<reference evidence="4" key="1">
    <citation type="journal article" date="2023" name="Mol. Phylogenet. Evol.">
        <title>Genome-scale phylogeny and comparative genomics of the fungal order Sordariales.</title>
        <authorList>
            <person name="Hensen N."/>
            <person name="Bonometti L."/>
            <person name="Westerberg I."/>
            <person name="Brannstrom I.O."/>
            <person name="Guillou S."/>
            <person name="Cros-Aarteil S."/>
            <person name="Calhoun S."/>
            <person name="Haridas S."/>
            <person name="Kuo A."/>
            <person name="Mondo S."/>
            <person name="Pangilinan J."/>
            <person name="Riley R."/>
            <person name="LaButti K."/>
            <person name="Andreopoulos B."/>
            <person name="Lipzen A."/>
            <person name="Chen C."/>
            <person name="Yan M."/>
            <person name="Daum C."/>
            <person name="Ng V."/>
            <person name="Clum A."/>
            <person name="Steindorff A."/>
            <person name="Ohm R.A."/>
            <person name="Martin F."/>
            <person name="Silar P."/>
            <person name="Natvig D.O."/>
            <person name="Lalanne C."/>
            <person name="Gautier V."/>
            <person name="Ament-Velasquez S.L."/>
            <person name="Kruys A."/>
            <person name="Hutchinson M.I."/>
            <person name="Powell A.J."/>
            <person name="Barry K."/>
            <person name="Miller A.N."/>
            <person name="Grigoriev I.V."/>
            <person name="Debuchy R."/>
            <person name="Gladieux P."/>
            <person name="Hiltunen Thoren M."/>
            <person name="Johannesson H."/>
        </authorList>
    </citation>
    <scope>NUCLEOTIDE SEQUENCE</scope>
    <source>
        <strain evidence="4">PSN293</strain>
    </source>
</reference>
<name>A0AAN6YKG3_9PEZI</name>
<protein>
    <submittedName>
        <fullName evidence="4">NAD(P)-binding domain protein</fullName>
    </submittedName>
</protein>
<dbReference type="InterPro" id="IPR002347">
    <property type="entry name" value="SDR_fam"/>
</dbReference>
<proteinExistence type="inferred from homology"/>
<evidence type="ECO:0000313" key="4">
    <source>
        <dbReference type="EMBL" id="KAK4218327.1"/>
    </source>
</evidence>
<reference evidence="4" key="2">
    <citation type="submission" date="2023-05" db="EMBL/GenBank/DDBJ databases">
        <authorList>
            <consortium name="Lawrence Berkeley National Laboratory"/>
            <person name="Steindorff A."/>
            <person name="Hensen N."/>
            <person name="Bonometti L."/>
            <person name="Westerberg I."/>
            <person name="Brannstrom I.O."/>
            <person name="Guillou S."/>
            <person name="Cros-Aarteil S."/>
            <person name="Calhoun S."/>
            <person name="Haridas S."/>
            <person name="Kuo A."/>
            <person name="Mondo S."/>
            <person name="Pangilinan J."/>
            <person name="Riley R."/>
            <person name="Labutti K."/>
            <person name="Andreopoulos B."/>
            <person name="Lipzen A."/>
            <person name="Chen C."/>
            <person name="Yanf M."/>
            <person name="Daum C."/>
            <person name="Ng V."/>
            <person name="Clum A."/>
            <person name="Ohm R."/>
            <person name="Martin F."/>
            <person name="Silar P."/>
            <person name="Natvig D."/>
            <person name="Lalanne C."/>
            <person name="Gautier V."/>
            <person name="Ament-Velasquez S.L."/>
            <person name="Kruys A."/>
            <person name="Hutchinson M.I."/>
            <person name="Powell A.J."/>
            <person name="Barry K."/>
            <person name="Miller A.N."/>
            <person name="Grigoriev I.V."/>
            <person name="Debuchy R."/>
            <person name="Gladieux P."/>
            <person name="Thoren M.H."/>
            <person name="Johannesson H."/>
        </authorList>
    </citation>
    <scope>NUCLEOTIDE SEQUENCE</scope>
    <source>
        <strain evidence="4">PSN293</strain>
    </source>
</reference>
<dbReference type="Pfam" id="PF00106">
    <property type="entry name" value="adh_short"/>
    <property type="match status" value="1"/>
</dbReference>
<keyword evidence="5" id="KW-1185">Reference proteome</keyword>